<dbReference type="GO" id="GO:0071949">
    <property type="term" value="F:FAD binding"/>
    <property type="evidence" value="ECO:0007669"/>
    <property type="project" value="InterPro"/>
</dbReference>
<reference evidence="13" key="2">
    <citation type="submission" date="2023-01" db="EMBL/GenBank/DDBJ databases">
        <authorList>
            <person name="Petersen C."/>
        </authorList>
    </citation>
    <scope>NUCLEOTIDE SEQUENCE</scope>
    <source>
        <strain evidence="13">IBT 12815</strain>
    </source>
</reference>
<evidence type="ECO:0000256" key="2">
    <source>
        <dbReference type="ARBA" id="ARBA00004173"/>
    </source>
</evidence>
<gene>
    <name evidence="13" type="ORF">N7537_009355</name>
</gene>
<dbReference type="InterPro" id="IPR016166">
    <property type="entry name" value="FAD-bd_PCMH"/>
</dbReference>
<comment type="caution">
    <text evidence="13">The sequence shown here is derived from an EMBL/GenBank/DDBJ whole genome shotgun (WGS) entry which is preliminary data.</text>
</comment>
<dbReference type="GeneID" id="81590651"/>
<dbReference type="InterPro" id="IPR004113">
    <property type="entry name" value="FAD-bd_oxidored_4_C"/>
</dbReference>
<dbReference type="InterPro" id="IPR016164">
    <property type="entry name" value="FAD-linked_Oxase-like_C"/>
</dbReference>
<dbReference type="SUPFAM" id="SSF55103">
    <property type="entry name" value="FAD-linked oxidases, C-terminal domain"/>
    <property type="match status" value="1"/>
</dbReference>
<dbReference type="Gene3D" id="3.30.70.2740">
    <property type="match status" value="1"/>
</dbReference>
<dbReference type="RefSeq" id="XP_056749077.1">
    <property type="nucleotide sequence ID" value="XM_056900409.1"/>
</dbReference>
<evidence type="ECO:0000256" key="5">
    <source>
        <dbReference type="ARBA" id="ARBA00022827"/>
    </source>
</evidence>
<evidence type="ECO:0000256" key="7">
    <source>
        <dbReference type="ARBA" id="ARBA00023002"/>
    </source>
</evidence>
<name>A0AAD6DSQ2_9EURO</name>
<dbReference type="InterPro" id="IPR036318">
    <property type="entry name" value="FAD-bd_PCMH-like_sf"/>
</dbReference>
<comment type="catalytic activity">
    <reaction evidence="10">
        <text>(R)-lactate + 2 Fe(III)-[cytochrome c] = 2 Fe(II)-[cytochrome c] + pyruvate + 2 H(+)</text>
        <dbReference type="Rhea" id="RHEA:13521"/>
        <dbReference type="Rhea" id="RHEA-COMP:10350"/>
        <dbReference type="Rhea" id="RHEA-COMP:14399"/>
        <dbReference type="ChEBI" id="CHEBI:15361"/>
        <dbReference type="ChEBI" id="CHEBI:15378"/>
        <dbReference type="ChEBI" id="CHEBI:16004"/>
        <dbReference type="ChEBI" id="CHEBI:29033"/>
        <dbReference type="ChEBI" id="CHEBI:29034"/>
        <dbReference type="EC" id="1.1.2.4"/>
    </reaction>
</comment>
<protein>
    <recommendedName>
        <fullName evidence="9">D-lactate dehydrogenase (cytochrome)</fullName>
        <ecNumber evidence="9">1.1.2.4</ecNumber>
    </recommendedName>
</protein>
<evidence type="ECO:0000313" key="14">
    <source>
        <dbReference type="Proteomes" id="UP001213799"/>
    </source>
</evidence>
<dbReference type="PROSITE" id="PS51387">
    <property type="entry name" value="FAD_PCMH"/>
    <property type="match status" value="1"/>
</dbReference>
<evidence type="ECO:0000313" key="13">
    <source>
        <dbReference type="EMBL" id="KAJ5592451.1"/>
    </source>
</evidence>
<dbReference type="GO" id="GO:1903457">
    <property type="term" value="P:lactate catabolic process"/>
    <property type="evidence" value="ECO:0007669"/>
    <property type="project" value="TreeGrafter"/>
</dbReference>
<keyword evidence="4" id="KW-0285">Flavoprotein</keyword>
<feature type="region of interest" description="Disordered" evidence="11">
    <location>
        <begin position="26"/>
        <end position="53"/>
    </location>
</feature>
<keyword evidence="14" id="KW-1185">Reference proteome</keyword>
<sequence length="568" mass="62022">MRPVLRVSRALPAQVSRPQISRTILARGARLNSSDAGKTENTKEGNSSSTNAPPLPFWTPVKALLVSAFAAGLGYGVSSYTQPPAQASKKPQYGSAKDFEKAINELRTKLGKDTVSTEEDELHQHGFSEWSSLNADRLPVAIAYPKTTQEVSEIAKVCNKYRMPMIPYSGGSSLEANFSAPHGGMTIDFAFMNKVLEIHPDDMDIVVQPSIQWMDLNEQIKETGMFFPVDPGPSAMIGGMVGTNCSGTNAVRYGTMKDWVINLTVVLADGRIIKTRRRPRKTSAGYNLTGMFVGSEGTLGIVTEATLKLAPLPEQTRVGVVAFPTIRDAASTAMQVIKKGVSVQCMEIMDDVQMDVINRAGGTGREWKVSPTLFFKFSGTVAGVADSIDLTTKLAQSNNAQSFEFARDDREAHDLWSARKQSLWSMLALRKEGSEVWSTDVAVPISRLPDIIETSKKELVELGLFASILGHIGDGNFHASIMYDRTNPAERERVEKVVYDMVDRGLEMEGSCTGEHGIGLGKKGSLKKEVGPDTVNVMRSIKRSLDPNWLLNPGKIFDYDDETPGPGH</sequence>
<evidence type="ECO:0000256" key="6">
    <source>
        <dbReference type="ARBA" id="ARBA00022946"/>
    </source>
</evidence>
<dbReference type="GO" id="GO:0004458">
    <property type="term" value="F:D-lactate dehydrogenase (cytochrome) activity"/>
    <property type="evidence" value="ECO:0007669"/>
    <property type="project" value="UniProtKB-EC"/>
</dbReference>
<reference evidence="13" key="1">
    <citation type="journal article" date="2023" name="IMA Fungus">
        <title>Comparative genomic study of the Penicillium genus elucidates a diverse pangenome and 15 lateral gene transfer events.</title>
        <authorList>
            <person name="Petersen C."/>
            <person name="Sorensen T."/>
            <person name="Nielsen M.R."/>
            <person name="Sondergaard T.E."/>
            <person name="Sorensen J.L."/>
            <person name="Fitzpatrick D.A."/>
            <person name="Frisvad J.C."/>
            <person name="Nielsen K.L."/>
        </authorList>
    </citation>
    <scope>NUCLEOTIDE SEQUENCE</scope>
    <source>
        <strain evidence="13">IBT 12815</strain>
    </source>
</reference>
<feature type="domain" description="FAD-binding PCMH-type" evidence="12">
    <location>
        <begin position="135"/>
        <end position="312"/>
    </location>
</feature>
<evidence type="ECO:0000256" key="11">
    <source>
        <dbReference type="SAM" id="MobiDB-lite"/>
    </source>
</evidence>
<dbReference type="InterPro" id="IPR016169">
    <property type="entry name" value="FAD-bd_PCMH_sub2"/>
</dbReference>
<keyword evidence="6" id="KW-0809">Transit peptide</keyword>
<comment type="subcellular location">
    <subcellularLocation>
        <location evidence="2">Mitochondrion</location>
    </subcellularLocation>
</comment>
<dbReference type="Gene3D" id="3.30.465.10">
    <property type="match status" value="1"/>
</dbReference>
<evidence type="ECO:0000256" key="9">
    <source>
        <dbReference type="ARBA" id="ARBA00038897"/>
    </source>
</evidence>
<dbReference type="GO" id="GO:0008720">
    <property type="term" value="F:D-lactate dehydrogenase (NAD+) activity"/>
    <property type="evidence" value="ECO:0007669"/>
    <property type="project" value="TreeGrafter"/>
</dbReference>
<evidence type="ECO:0000256" key="3">
    <source>
        <dbReference type="ARBA" id="ARBA00008000"/>
    </source>
</evidence>
<dbReference type="InterPro" id="IPR006094">
    <property type="entry name" value="Oxid_FAD_bind_N"/>
</dbReference>
<dbReference type="Proteomes" id="UP001213799">
    <property type="component" value="Unassembled WGS sequence"/>
</dbReference>
<dbReference type="Pfam" id="PF01565">
    <property type="entry name" value="FAD_binding_4"/>
    <property type="match status" value="1"/>
</dbReference>
<keyword evidence="5" id="KW-0274">FAD</keyword>
<proteinExistence type="inferred from homology"/>
<dbReference type="InterPro" id="IPR016171">
    <property type="entry name" value="Vanillyl_alc_oxidase_C-sub2"/>
</dbReference>
<keyword evidence="8" id="KW-0496">Mitochondrion</keyword>
<evidence type="ECO:0000259" key="12">
    <source>
        <dbReference type="PROSITE" id="PS51387"/>
    </source>
</evidence>
<dbReference type="FunFam" id="1.10.45.10:FF:000001">
    <property type="entry name" value="D-lactate dehydrogenase mitochondrial"/>
    <property type="match status" value="1"/>
</dbReference>
<dbReference type="PANTHER" id="PTHR11748:SF111">
    <property type="entry name" value="D-LACTATE DEHYDROGENASE, MITOCHONDRIAL-RELATED"/>
    <property type="match status" value="1"/>
</dbReference>
<dbReference type="Gene3D" id="1.10.45.10">
    <property type="entry name" value="Vanillyl-alcohol Oxidase, Chain A, domain 4"/>
    <property type="match status" value="1"/>
</dbReference>
<dbReference type="AlphaFoldDB" id="A0AAD6DSQ2"/>
<accession>A0AAD6DSQ2</accession>
<evidence type="ECO:0000256" key="4">
    <source>
        <dbReference type="ARBA" id="ARBA00022630"/>
    </source>
</evidence>
<dbReference type="PANTHER" id="PTHR11748">
    <property type="entry name" value="D-LACTATE DEHYDROGENASE"/>
    <property type="match status" value="1"/>
</dbReference>
<organism evidence="13 14">
    <name type="scientific">Penicillium hordei</name>
    <dbReference type="NCBI Taxonomy" id="40994"/>
    <lineage>
        <taxon>Eukaryota</taxon>
        <taxon>Fungi</taxon>
        <taxon>Dikarya</taxon>
        <taxon>Ascomycota</taxon>
        <taxon>Pezizomycotina</taxon>
        <taxon>Eurotiomycetes</taxon>
        <taxon>Eurotiomycetidae</taxon>
        <taxon>Eurotiales</taxon>
        <taxon>Aspergillaceae</taxon>
        <taxon>Penicillium</taxon>
    </lineage>
</organism>
<evidence type="ECO:0000256" key="8">
    <source>
        <dbReference type="ARBA" id="ARBA00023128"/>
    </source>
</evidence>
<dbReference type="EC" id="1.1.2.4" evidence="9"/>
<dbReference type="Pfam" id="PF02913">
    <property type="entry name" value="FAD-oxidase_C"/>
    <property type="match status" value="1"/>
</dbReference>
<evidence type="ECO:0000256" key="10">
    <source>
        <dbReference type="ARBA" id="ARBA00051436"/>
    </source>
</evidence>
<dbReference type="GO" id="GO:0005739">
    <property type="term" value="C:mitochondrion"/>
    <property type="evidence" value="ECO:0007669"/>
    <property type="project" value="UniProtKB-SubCell"/>
</dbReference>
<dbReference type="FunFam" id="3.30.70.2740:FF:000001">
    <property type="entry name" value="D-lactate dehydrogenase mitochondrial"/>
    <property type="match status" value="1"/>
</dbReference>
<comment type="cofactor">
    <cofactor evidence="1">
        <name>FAD</name>
        <dbReference type="ChEBI" id="CHEBI:57692"/>
    </cofactor>
</comment>
<dbReference type="FunFam" id="3.30.465.10:FF:000014">
    <property type="entry name" value="D-lactate dehydrogenase (Cytochrome), putative"/>
    <property type="match status" value="1"/>
</dbReference>
<evidence type="ECO:0000256" key="1">
    <source>
        <dbReference type="ARBA" id="ARBA00001974"/>
    </source>
</evidence>
<dbReference type="EMBL" id="JAQJAE010000005">
    <property type="protein sequence ID" value="KAJ5592451.1"/>
    <property type="molecule type" value="Genomic_DNA"/>
</dbReference>
<dbReference type="SUPFAM" id="SSF56176">
    <property type="entry name" value="FAD-binding/transporter-associated domain-like"/>
    <property type="match status" value="1"/>
</dbReference>
<keyword evidence="7" id="KW-0560">Oxidoreductase</keyword>
<comment type="similarity">
    <text evidence="3">Belongs to the FAD-binding oxidoreductase/transferase type 4 family.</text>
</comment>